<evidence type="ECO:0000313" key="4">
    <source>
        <dbReference type="Proteomes" id="UP001162480"/>
    </source>
</evidence>
<dbReference type="AlphaFoldDB" id="A0AA36C272"/>
<gene>
    <name evidence="3" type="ORF">OCTVUL_1B024284</name>
</gene>
<dbReference type="Gene3D" id="2.20.25.10">
    <property type="match status" value="1"/>
</dbReference>
<dbReference type="InterPro" id="IPR005651">
    <property type="entry name" value="Trm112-like"/>
</dbReference>
<reference evidence="3" key="1">
    <citation type="submission" date="2023-08" db="EMBL/GenBank/DDBJ databases">
        <authorList>
            <person name="Alioto T."/>
            <person name="Alioto T."/>
            <person name="Gomez Garrido J."/>
        </authorList>
    </citation>
    <scope>NUCLEOTIDE SEQUENCE</scope>
</reference>
<organism evidence="3 4">
    <name type="scientific">Octopus vulgaris</name>
    <name type="common">Common octopus</name>
    <dbReference type="NCBI Taxonomy" id="6645"/>
    <lineage>
        <taxon>Eukaryota</taxon>
        <taxon>Metazoa</taxon>
        <taxon>Spiralia</taxon>
        <taxon>Lophotrochozoa</taxon>
        <taxon>Mollusca</taxon>
        <taxon>Cephalopoda</taxon>
        <taxon>Coleoidea</taxon>
        <taxon>Octopodiformes</taxon>
        <taxon>Octopoda</taxon>
        <taxon>Incirrata</taxon>
        <taxon>Octopodidae</taxon>
        <taxon>Octopus</taxon>
    </lineage>
</organism>
<dbReference type="Proteomes" id="UP001162480">
    <property type="component" value="Chromosome 30"/>
</dbReference>
<proteinExistence type="inferred from homology"/>
<dbReference type="PANTHER" id="PTHR33505:SF4">
    <property type="entry name" value="PROTEIN PREY, MITOCHONDRIAL"/>
    <property type="match status" value="1"/>
</dbReference>
<evidence type="ECO:0000256" key="1">
    <source>
        <dbReference type="ARBA" id="ARBA00038479"/>
    </source>
</evidence>
<dbReference type="HAMAP" id="MF_01187">
    <property type="entry name" value="UPF0434"/>
    <property type="match status" value="1"/>
</dbReference>
<keyword evidence="4" id="KW-1185">Reference proteome</keyword>
<evidence type="ECO:0000313" key="3">
    <source>
        <dbReference type="EMBL" id="CAI9744182.1"/>
    </source>
</evidence>
<sequence>MMLSLRRSLKIVSYALNSRQAIHCSPVPFCECKPPNQFDVKMLDILVCPLSKKPLRYDAENEELVCDELQVAYPITDGIPNLVPTDARMLNPKQQEQ</sequence>
<dbReference type="SUPFAM" id="SSF158997">
    <property type="entry name" value="Trm112p-like"/>
    <property type="match status" value="1"/>
</dbReference>
<evidence type="ECO:0000256" key="2">
    <source>
        <dbReference type="ARBA" id="ARBA00040939"/>
    </source>
</evidence>
<dbReference type="Pfam" id="PF03966">
    <property type="entry name" value="Trm112p"/>
    <property type="match status" value="1"/>
</dbReference>
<protein>
    <recommendedName>
        <fullName evidence="2">Protein preY, mitochondrial</fullName>
    </recommendedName>
</protein>
<comment type="similarity">
    <text evidence="1">Belongs to the PREY family.</text>
</comment>
<dbReference type="EMBL" id="OX597843">
    <property type="protein sequence ID" value="CAI9744182.1"/>
    <property type="molecule type" value="Genomic_DNA"/>
</dbReference>
<dbReference type="PANTHER" id="PTHR33505">
    <property type="entry name" value="ZGC:162634"/>
    <property type="match status" value="1"/>
</dbReference>
<name>A0AA36C272_OCTVU</name>
<accession>A0AA36C272</accession>